<accession>A0A4R6MIL2</accession>
<dbReference type="Gene3D" id="1.10.287.950">
    <property type="entry name" value="Methyl-accepting chemotaxis protein"/>
    <property type="match status" value="1"/>
</dbReference>
<dbReference type="SMART" id="SM00283">
    <property type="entry name" value="MA"/>
    <property type="match status" value="1"/>
</dbReference>
<keyword evidence="7" id="KW-1185">Reference proteome</keyword>
<evidence type="ECO:0000256" key="4">
    <source>
        <dbReference type="PROSITE-ProRule" id="PRU00284"/>
    </source>
</evidence>
<protein>
    <submittedName>
        <fullName evidence="6">Methyl-accepting chemotaxis protein</fullName>
    </submittedName>
</protein>
<dbReference type="EMBL" id="SNXC01000002">
    <property type="protein sequence ID" value="TDP01266.1"/>
    <property type="molecule type" value="Genomic_DNA"/>
</dbReference>
<dbReference type="RefSeq" id="WP_166637610.1">
    <property type="nucleotide sequence ID" value="NZ_SNXC01000002.1"/>
</dbReference>
<comment type="subcellular location">
    <subcellularLocation>
        <location evidence="1">Membrane</location>
    </subcellularLocation>
</comment>
<dbReference type="Proteomes" id="UP000294656">
    <property type="component" value="Unassembled WGS sequence"/>
</dbReference>
<comment type="similarity">
    <text evidence="3">Belongs to the methyl-accepting chemotaxis (MCP) protein family.</text>
</comment>
<keyword evidence="2 4" id="KW-0807">Transducer</keyword>
<dbReference type="AlphaFoldDB" id="A0A4R6MIL2"/>
<dbReference type="InterPro" id="IPR004089">
    <property type="entry name" value="MCPsignal_dom"/>
</dbReference>
<dbReference type="InterPro" id="IPR004090">
    <property type="entry name" value="Chemotax_Me-accpt_rcpt"/>
</dbReference>
<evidence type="ECO:0000256" key="1">
    <source>
        <dbReference type="ARBA" id="ARBA00004370"/>
    </source>
</evidence>
<evidence type="ECO:0000256" key="3">
    <source>
        <dbReference type="ARBA" id="ARBA00029447"/>
    </source>
</evidence>
<dbReference type="GO" id="GO:0006935">
    <property type="term" value="P:chemotaxis"/>
    <property type="evidence" value="ECO:0007669"/>
    <property type="project" value="InterPro"/>
</dbReference>
<dbReference type="SUPFAM" id="SSF58104">
    <property type="entry name" value="Methyl-accepting chemotaxis protein (MCP) signaling domain"/>
    <property type="match status" value="1"/>
</dbReference>
<sequence>MLLTPGIIVLSHLSDSGKLVLFGILTLCALTPYVGLNALPSSTDLPLVSFLLASYFFIASQRLSRMRIRSLMEHITALKREEQTLPLTEQDKDFNNIANLVNGLLRELDRKEELLKNCSMEAEYTAKELQNSSSQVASGAEQEFQALDSLAATSEEMNATISNIAGNLDSTSAKALSTLSESKQGREVLLNLTHRLKEVGSMVTHNQEHIDSLTQSANEISSFVDRIKDITSEINLLALNASIESARAGEAGRGFAVVADEVRTLARNTASATLDISELVSSMNDRVTLSYKNSQHLDTLTNQAQQTLEHVTSSLSSIESAANDTQEEVVMSRATMEEFRLANEQMSQRLQHLASVSELNSKSSRDTKDMVRYLEWLSSKLKPQGELV</sequence>
<dbReference type="GO" id="GO:0007165">
    <property type="term" value="P:signal transduction"/>
    <property type="evidence" value="ECO:0007669"/>
    <property type="project" value="UniProtKB-KW"/>
</dbReference>
<dbReference type="GO" id="GO:0004888">
    <property type="term" value="F:transmembrane signaling receptor activity"/>
    <property type="evidence" value="ECO:0007669"/>
    <property type="project" value="InterPro"/>
</dbReference>
<dbReference type="PANTHER" id="PTHR32089:SF112">
    <property type="entry name" value="LYSOZYME-LIKE PROTEIN-RELATED"/>
    <property type="match status" value="1"/>
</dbReference>
<dbReference type="PRINTS" id="PR00260">
    <property type="entry name" value="CHEMTRNSDUCR"/>
</dbReference>
<evidence type="ECO:0000313" key="6">
    <source>
        <dbReference type="EMBL" id="TDP01266.1"/>
    </source>
</evidence>
<gene>
    <name evidence="6" type="ORF">DFP79_0168</name>
</gene>
<organism evidence="6 7">
    <name type="scientific">Marinomonas balearica</name>
    <dbReference type="NCBI Taxonomy" id="491947"/>
    <lineage>
        <taxon>Bacteria</taxon>
        <taxon>Pseudomonadati</taxon>
        <taxon>Pseudomonadota</taxon>
        <taxon>Gammaproteobacteria</taxon>
        <taxon>Oceanospirillales</taxon>
        <taxon>Oceanospirillaceae</taxon>
        <taxon>Marinomonas</taxon>
    </lineage>
</organism>
<name>A0A4R6MIL2_9GAMM</name>
<feature type="domain" description="Methyl-accepting transducer" evidence="5">
    <location>
        <begin position="118"/>
        <end position="368"/>
    </location>
</feature>
<comment type="caution">
    <text evidence="6">The sequence shown here is derived from an EMBL/GenBank/DDBJ whole genome shotgun (WGS) entry which is preliminary data.</text>
</comment>
<evidence type="ECO:0000256" key="2">
    <source>
        <dbReference type="ARBA" id="ARBA00023224"/>
    </source>
</evidence>
<evidence type="ECO:0000313" key="7">
    <source>
        <dbReference type="Proteomes" id="UP000294656"/>
    </source>
</evidence>
<dbReference type="GO" id="GO:0016020">
    <property type="term" value="C:membrane"/>
    <property type="evidence" value="ECO:0007669"/>
    <property type="project" value="UniProtKB-SubCell"/>
</dbReference>
<proteinExistence type="inferred from homology"/>
<dbReference type="PROSITE" id="PS50111">
    <property type="entry name" value="CHEMOTAXIS_TRANSDUC_2"/>
    <property type="match status" value="1"/>
</dbReference>
<reference evidence="6 7" key="1">
    <citation type="submission" date="2019-03" db="EMBL/GenBank/DDBJ databases">
        <title>Genomic Encyclopedia of Type Strains, Phase III (KMG-III): the genomes of soil and plant-associated and newly described type strains.</title>
        <authorList>
            <person name="Whitman W."/>
        </authorList>
    </citation>
    <scope>NUCLEOTIDE SEQUENCE [LARGE SCALE GENOMIC DNA]</scope>
    <source>
        <strain evidence="6 7">CECT 7378</strain>
    </source>
</reference>
<evidence type="ECO:0000259" key="5">
    <source>
        <dbReference type="PROSITE" id="PS50111"/>
    </source>
</evidence>
<dbReference type="PANTHER" id="PTHR32089">
    <property type="entry name" value="METHYL-ACCEPTING CHEMOTAXIS PROTEIN MCPB"/>
    <property type="match status" value="1"/>
</dbReference>
<dbReference type="Pfam" id="PF00015">
    <property type="entry name" value="MCPsignal"/>
    <property type="match status" value="1"/>
</dbReference>